<dbReference type="EMBL" id="MNYI01000205">
    <property type="protein sequence ID" value="OIP37554.1"/>
    <property type="molecule type" value="Genomic_DNA"/>
</dbReference>
<sequence>MNAVVGIEAELSNLGTVDLHHLECVIHKLYRKRNDRVIYDDTYGLWMTEDQTSAASEVFALFDEQEEQNVSC</sequence>
<comment type="caution">
    <text evidence="1">The sequence shown here is derived from an EMBL/GenBank/DDBJ whole genome shotgun (WGS) entry which is preliminary data.</text>
</comment>
<gene>
    <name evidence="1" type="ORF">AUJ95_07990</name>
</gene>
<proteinExistence type="predicted"/>
<dbReference type="STRING" id="1817895.AUJ95_07990"/>
<name>A0A1J5DYY1_9BACT</name>
<accession>A0A1J5DYY1</accession>
<organism evidence="1 2">
    <name type="scientific">Candidatus Desantisbacteria bacterium CG2_30_40_21</name>
    <dbReference type="NCBI Taxonomy" id="1817895"/>
    <lineage>
        <taxon>Bacteria</taxon>
        <taxon>Candidatus Desantisiibacteriota</taxon>
    </lineage>
</organism>
<evidence type="ECO:0000313" key="2">
    <source>
        <dbReference type="Proteomes" id="UP000183085"/>
    </source>
</evidence>
<dbReference type="Proteomes" id="UP000183085">
    <property type="component" value="Unassembled WGS sequence"/>
</dbReference>
<protein>
    <submittedName>
        <fullName evidence="1">Uncharacterized protein</fullName>
    </submittedName>
</protein>
<evidence type="ECO:0000313" key="1">
    <source>
        <dbReference type="EMBL" id="OIP37554.1"/>
    </source>
</evidence>
<dbReference type="AlphaFoldDB" id="A0A1J5DYY1"/>
<reference evidence="1 2" key="1">
    <citation type="journal article" date="2016" name="Environ. Microbiol.">
        <title>Genomic resolution of a cold subsurface aquifer community provides metabolic insights for novel microbes adapted to high CO concentrations.</title>
        <authorList>
            <person name="Probst A.J."/>
            <person name="Castelle C.J."/>
            <person name="Singh A."/>
            <person name="Brown C.T."/>
            <person name="Anantharaman K."/>
            <person name="Sharon I."/>
            <person name="Hug L.A."/>
            <person name="Burstein D."/>
            <person name="Emerson J.B."/>
            <person name="Thomas B.C."/>
            <person name="Banfield J.F."/>
        </authorList>
    </citation>
    <scope>NUCLEOTIDE SEQUENCE [LARGE SCALE GENOMIC DNA]</scope>
    <source>
        <strain evidence="1">CG2_30_40_21</strain>
    </source>
</reference>